<dbReference type="AlphaFoldDB" id="A0A2M4D174"/>
<evidence type="ECO:0000256" key="1">
    <source>
        <dbReference type="SAM" id="SignalP"/>
    </source>
</evidence>
<feature type="signal peptide" evidence="1">
    <location>
        <begin position="1"/>
        <end position="23"/>
    </location>
</feature>
<accession>A0A2M4D174</accession>
<reference evidence="2" key="1">
    <citation type="submission" date="2018-01" db="EMBL/GenBank/DDBJ databases">
        <title>An insight into the sialome of Amazonian anophelines.</title>
        <authorList>
            <person name="Ribeiro J.M."/>
            <person name="Scarpassa V."/>
            <person name="Calvo E."/>
        </authorList>
    </citation>
    <scope>NUCLEOTIDE SEQUENCE</scope>
</reference>
<dbReference type="EMBL" id="GGFL01007063">
    <property type="protein sequence ID" value="MBW71241.1"/>
    <property type="molecule type" value="Transcribed_RNA"/>
</dbReference>
<organism evidence="2">
    <name type="scientific">Anopheles darlingi</name>
    <name type="common">Mosquito</name>
    <dbReference type="NCBI Taxonomy" id="43151"/>
    <lineage>
        <taxon>Eukaryota</taxon>
        <taxon>Metazoa</taxon>
        <taxon>Ecdysozoa</taxon>
        <taxon>Arthropoda</taxon>
        <taxon>Hexapoda</taxon>
        <taxon>Insecta</taxon>
        <taxon>Pterygota</taxon>
        <taxon>Neoptera</taxon>
        <taxon>Endopterygota</taxon>
        <taxon>Diptera</taxon>
        <taxon>Nematocera</taxon>
        <taxon>Culicoidea</taxon>
        <taxon>Culicidae</taxon>
        <taxon>Anophelinae</taxon>
        <taxon>Anopheles</taxon>
    </lineage>
</organism>
<proteinExistence type="predicted"/>
<name>A0A2M4D174_ANODA</name>
<evidence type="ECO:0000313" key="2">
    <source>
        <dbReference type="EMBL" id="MBW71241.1"/>
    </source>
</evidence>
<protein>
    <submittedName>
        <fullName evidence="2">Putative secreted protein</fullName>
    </submittedName>
</protein>
<keyword evidence="1" id="KW-0732">Signal</keyword>
<sequence length="80" mass="9231">MMMMMMMMMILVVVIYSTRCCWCVSCNTHTLTHLNTAFRQEPAKISCQAERERENCLLRAIQTTIVVLVCCVLLPEKSMP</sequence>
<feature type="chain" id="PRO_5014630325" evidence="1">
    <location>
        <begin position="24"/>
        <end position="80"/>
    </location>
</feature>